<gene>
    <name evidence="1" type="ORF">UFOPK3720_00286</name>
</gene>
<dbReference type="AlphaFoldDB" id="A0A6J7HUC6"/>
<dbReference type="EMBL" id="CAFBNB010000033">
    <property type="protein sequence ID" value="CAB4922236.1"/>
    <property type="molecule type" value="Genomic_DNA"/>
</dbReference>
<sequence>MPAFRPPETGYSQSMSMPSKPYCFMNVTQDEAKSLREASDAAAAAKFSLQVQPPMEIIVLRPGLAALSLRS</sequence>
<name>A0A6J7HUC6_9ZZZZ</name>
<organism evidence="1">
    <name type="scientific">freshwater metagenome</name>
    <dbReference type="NCBI Taxonomy" id="449393"/>
    <lineage>
        <taxon>unclassified sequences</taxon>
        <taxon>metagenomes</taxon>
        <taxon>ecological metagenomes</taxon>
    </lineage>
</organism>
<protein>
    <submittedName>
        <fullName evidence="1">Unannotated protein</fullName>
    </submittedName>
</protein>
<reference evidence="1" key="1">
    <citation type="submission" date="2020-05" db="EMBL/GenBank/DDBJ databases">
        <authorList>
            <person name="Chiriac C."/>
            <person name="Salcher M."/>
            <person name="Ghai R."/>
            <person name="Kavagutti S V."/>
        </authorList>
    </citation>
    <scope>NUCLEOTIDE SEQUENCE</scope>
</reference>
<accession>A0A6J7HUC6</accession>
<proteinExistence type="predicted"/>
<evidence type="ECO:0000313" key="1">
    <source>
        <dbReference type="EMBL" id="CAB4922236.1"/>
    </source>
</evidence>